<accession>Q10I81</accession>
<name>Q10I81_ORYSJ</name>
<proteinExistence type="predicted"/>
<sequence>MVASNPTSWLSSISWRHISETLEFVDLQGMFKFNEDGGRHTYGKVAGLRTIPSVVKSIVRDNIRPRCGNNDDIRGVAWHVIDAIMEGRRFDIINLMMKEIAISKGTIGQGIYYAPYIMRLIQNKMGQVGDNLREHKEYKPRRQLSTPRAPQMRQPIFYEGASLSVAPPHPHGYDPNTFFHPQYAYFGMQPNEYFNPVLGAINTLSENTQRLTTGHKAMYEDVRGLHSDVGGLNASVGRLSTKVGRSNWRVNPGLTGPGDLDSSLGWCSGVADTEPPEPRRITRTGFGAVTTCRLPLTNPWDTQQTKELPSLSRVQVLEHLV</sequence>
<reference evidence="2" key="2">
    <citation type="journal article" date="2008" name="Nucleic Acids Res.">
        <title>The rice annotation project database (RAP-DB): 2008 update.</title>
        <authorList>
            <consortium name="The rice annotation project (RAP)"/>
        </authorList>
    </citation>
    <scope>GENOME REANNOTATION</scope>
    <source>
        <strain evidence="2">cv. Nipponbare</strain>
    </source>
</reference>
<gene>
    <name evidence="1" type="primary">OSJNBb0031G04.20</name>
</gene>
<organism evidence="1 2">
    <name type="scientific">Oryza sativa subsp. japonica</name>
    <name type="common">Rice</name>
    <dbReference type="NCBI Taxonomy" id="39947"/>
    <lineage>
        <taxon>Eukaryota</taxon>
        <taxon>Viridiplantae</taxon>
        <taxon>Streptophyta</taxon>
        <taxon>Embryophyta</taxon>
        <taxon>Tracheophyta</taxon>
        <taxon>Spermatophyta</taxon>
        <taxon>Magnoliopsida</taxon>
        <taxon>Liliopsida</taxon>
        <taxon>Poales</taxon>
        <taxon>Poaceae</taxon>
        <taxon>BOP clade</taxon>
        <taxon>Oryzoideae</taxon>
        <taxon>Oryzeae</taxon>
        <taxon>Oryzinae</taxon>
        <taxon>Oryza</taxon>
        <taxon>Oryza sativa</taxon>
    </lineage>
</organism>
<evidence type="ECO:0000313" key="2">
    <source>
        <dbReference type="Proteomes" id="UP000000763"/>
    </source>
</evidence>
<dbReference type="Proteomes" id="UP000000763">
    <property type="component" value="Chromosome 3"/>
</dbReference>
<protein>
    <submittedName>
        <fullName evidence="1">Uncharacterized protein</fullName>
    </submittedName>
</protein>
<reference evidence="2" key="1">
    <citation type="journal article" date="2005" name="Nature">
        <title>The map-based sequence of the rice genome.</title>
        <authorList>
            <consortium name="International rice genome sequencing project (IRGSP)"/>
            <person name="Matsumoto T."/>
            <person name="Wu J."/>
            <person name="Kanamori H."/>
            <person name="Katayose Y."/>
            <person name="Fujisawa M."/>
            <person name="Namiki N."/>
            <person name="Mizuno H."/>
            <person name="Yamamoto K."/>
            <person name="Antonio B.A."/>
            <person name="Baba T."/>
            <person name="Sakata K."/>
            <person name="Nagamura Y."/>
            <person name="Aoki H."/>
            <person name="Arikawa K."/>
            <person name="Arita K."/>
            <person name="Bito T."/>
            <person name="Chiden Y."/>
            <person name="Fujitsuka N."/>
            <person name="Fukunaka R."/>
            <person name="Hamada M."/>
            <person name="Harada C."/>
            <person name="Hayashi A."/>
            <person name="Hijishita S."/>
            <person name="Honda M."/>
            <person name="Hosokawa S."/>
            <person name="Ichikawa Y."/>
            <person name="Idonuma A."/>
            <person name="Iijima M."/>
            <person name="Ikeda M."/>
            <person name="Ikeno M."/>
            <person name="Ito K."/>
            <person name="Ito S."/>
            <person name="Ito T."/>
            <person name="Ito Y."/>
            <person name="Ito Y."/>
            <person name="Iwabuchi A."/>
            <person name="Kamiya K."/>
            <person name="Karasawa W."/>
            <person name="Kurita K."/>
            <person name="Katagiri S."/>
            <person name="Kikuta A."/>
            <person name="Kobayashi H."/>
            <person name="Kobayashi N."/>
            <person name="Machita K."/>
            <person name="Maehara T."/>
            <person name="Masukawa M."/>
            <person name="Mizubayashi T."/>
            <person name="Mukai Y."/>
            <person name="Nagasaki H."/>
            <person name="Nagata Y."/>
            <person name="Naito S."/>
            <person name="Nakashima M."/>
            <person name="Nakama Y."/>
            <person name="Nakamichi Y."/>
            <person name="Nakamura M."/>
            <person name="Meguro A."/>
            <person name="Negishi M."/>
            <person name="Ohta I."/>
            <person name="Ohta T."/>
            <person name="Okamoto M."/>
            <person name="Ono N."/>
            <person name="Saji S."/>
            <person name="Sakaguchi M."/>
            <person name="Sakai K."/>
            <person name="Shibata M."/>
            <person name="Shimokawa T."/>
            <person name="Song J."/>
            <person name="Takazaki Y."/>
            <person name="Terasawa K."/>
            <person name="Tsugane M."/>
            <person name="Tsuji K."/>
            <person name="Ueda S."/>
            <person name="Waki K."/>
            <person name="Yamagata H."/>
            <person name="Yamamoto M."/>
            <person name="Yamamoto S."/>
            <person name="Yamane H."/>
            <person name="Yoshiki S."/>
            <person name="Yoshihara R."/>
            <person name="Yukawa K."/>
            <person name="Zhong H."/>
            <person name="Yano M."/>
            <person name="Yuan Q."/>
            <person name="Ouyang S."/>
            <person name="Liu J."/>
            <person name="Jones K.M."/>
            <person name="Gansberger K."/>
            <person name="Moffat K."/>
            <person name="Hill J."/>
            <person name="Bera J."/>
            <person name="Fadrosh D."/>
            <person name="Jin S."/>
            <person name="Johri S."/>
            <person name="Kim M."/>
            <person name="Overton L."/>
            <person name="Reardon M."/>
            <person name="Tsitrin T."/>
            <person name="Vuong H."/>
            <person name="Weaver B."/>
            <person name="Ciecko A."/>
            <person name="Tallon L."/>
            <person name="Jackson J."/>
            <person name="Pai G."/>
            <person name="Aken S.V."/>
            <person name="Utterback T."/>
            <person name="Reidmuller S."/>
            <person name="Feldblyum T."/>
            <person name="Hsiao J."/>
            <person name="Zismann V."/>
            <person name="Iobst S."/>
            <person name="de Vazeille A.R."/>
            <person name="Buell C.R."/>
            <person name="Ying K."/>
            <person name="Li Y."/>
            <person name="Lu T."/>
            <person name="Huang Y."/>
            <person name="Zhao Q."/>
            <person name="Feng Q."/>
            <person name="Zhang L."/>
            <person name="Zhu J."/>
            <person name="Weng Q."/>
            <person name="Mu J."/>
            <person name="Lu Y."/>
            <person name="Fan D."/>
            <person name="Liu Y."/>
            <person name="Guan J."/>
            <person name="Zhang Y."/>
            <person name="Yu S."/>
            <person name="Liu X."/>
            <person name="Zhang Y."/>
            <person name="Hong G."/>
            <person name="Han B."/>
            <person name="Choisne N."/>
            <person name="Demange N."/>
            <person name="Orjeda G."/>
            <person name="Samain S."/>
            <person name="Cattolico L."/>
            <person name="Pelletier E."/>
            <person name="Couloux A."/>
            <person name="Segurens B."/>
            <person name="Wincker P."/>
            <person name="D'Hont A."/>
            <person name="Scarpelli C."/>
            <person name="Weissenbach J."/>
            <person name="Salanoubat M."/>
            <person name="Quetier F."/>
            <person name="Yu Y."/>
            <person name="Kim H.R."/>
            <person name="Rambo T."/>
            <person name="Currie J."/>
            <person name="Collura K."/>
            <person name="Luo M."/>
            <person name="Yang T."/>
            <person name="Ammiraju J.S.S."/>
            <person name="Engler F."/>
            <person name="Soderlund C."/>
            <person name="Wing R.A."/>
            <person name="Palmer L.E."/>
            <person name="de la Bastide M."/>
            <person name="Spiegel L."/>
            <person name="Nascimento L."/>
            <person name="Zutavern T."/>
            <person name="O'Shaughnessy A."/>
            <person name="Dike S."/>
            <person name="Dedhia N."/>
            <person name="Preston R."/>
            <person name="Balija V."/>
            <person name="McCombie W.R."/>
            <person name="Chow T."/>
            <person name="Chen H."/>
            <person name="Chung M."/>
            <person name="Chen C."/>
            <person name="Shaw J."/>
            <person name="Wu H."/>
            <person name="Hsiao K."/>
            <person name="Chao Y."/>
            <person name="Chu M."/>
            <person name="Cheng C."/>
            <person name="Hour A."/>
            <person name="Lee P."/>
            <person name="Lin S."/>
            <person name="Lin Y."/>
            <person name="Liou J."/>
            <person name="Liu S."/>
            <person name="Hsing Y."/>
            <person name="Raghuvanshi S."/>
            <person name="Mohanty A."/>
            <person name="Bharti A.K."/>
            <person name="Gaur A."/>
            <person name="Gupta V."/>
            <person name="Kumar D."/>
            <person name="Ravi V."/>
            <person name="Vij S."/>
            <person name="Kapur A."/>
            <person name="Khurana P."/>
            <person name="Khurana P."/>
            <person name="Khurana J.P."/>
            <person name="Tyagi A.K."/>
            <person name="Gaikwad K."/>
            <person name="Singh A."/>
            <person name="Dalal V."/>
            <person name="Srivastava S."/>
            <person name="Dixit A."/>
            <person name="Pal A.K."/>
            <person name="Ghazi I.A."/>
            <person name="Yadav M."/>
            <person name="Pandit A."/>
            <person name="Bhargava A."/>
            <person name="Sureshbabu K."/>
            <person name="Batra K."/>
            <person name="Sharma T.R."/>
            <person name="Mohapatra T."/>
            <person name="Singh N.K."/>
            <person name="Messing J."/>
            <person name="Nelson A.B."/>
            <person name="Fuks G."/>
            <person name="Kavchok S."/>
            <person name="Keizer G."/>
            <person name="Linton E."/>
            <person name="Llaca V."/>
            <person name="Song R."/>
            <person name="Tanyolac B."/>
            <person name="Young S."/>
            <person name="Ho-Il K."/>
            <person name="Hahn J.H."/>
            <person name="Sangsakoo G."/>
            <person name="Vanavichit A."/>
            <person name="de Mattos Luiz.A.T."/>
            <person name="Zimmer P.D."/>
            <person name="Malone G."/>
            <person name="Dellagostin O."/>
            <person name="de Oliveira A.C."/>
            <person name="Bevan M."/>
            <person name="Bancroft I."/>
            <person name="Minx P."/>
            <person name="Cordum H."/>
            <person name="Wilson R."/>
            <person name="Cheng Z."/>
            <person name="Jin W."/>
            <person name="Jiang J."/>
            <person name="Leong S.A."/>
            <person name="Iwama H."/>
            <person name="Gojobori T."/>
            <person name="Itoh T."/>
            <person name="Niimura Y."/>
            <person name="Fujii Y."/>
            <person name="Habara T."/>
            <person name="Sakai H."/>
            <person name="Sato Y."/>
            <person name="Wilson G."/>
            <person name="Kumar K."/>
            <person name="McCouch S."/>
            <person name="Juretic N."/>
            <person name="Hoen D."/>
            <person name="Wright S."/>
            <person name="Bruskiewich R."/>
            <person name="Bureau T."/>
            <person name="Miyao A."/>
            <person name="Hirochika H."/>
            <person name="Nishikawa T."/>
            <person name="Kadowaki K."/>
            <person name="Sugiura M."/>
            <person name="Burr B."/>
            <person name="Sasaki T."/>
        </authorList>
    </citation>
    <scope>NUCLEOTIDE SEQUENCE [LARGE SCALE GENOMIC DNA]</scope>
    <source>
        <strain evidence="2">cv. Nipponbare</strain>
    </source>
</reference>
<dbReference type="EMBL" id="AC090714">
    <property type="protein sequence ID" value="AAK92692.1"/>
    <property type="molecule type" value="Genomic_DNA"/>
</dbReference>
<evidence type="ECO:0000313" key="1">
    <source>
        <dbReference type="EMBL" id="AAK92692.1"/>
    </source>
</evidence>
<dbReference type="AlphaFoldDB" id="Q10I81"/>